<sequence length="873" mass="94261">MADRAPKGKARRTDSSGLESRDPLSSPAISDSNLQEDGPPKKKTKLTMKGPKPPTPAPVKKMPKRERNPPSKYQQDAMPPPPKSKKRRSSPAPSSGLSSLSSAPASSAGDEDESREESPFEDVPETSIAESYGDFASFYITGGDEPDETPKTSKPAKTSKAAPNGEKRKRASTSSKEPPQTDAPKQVGRPKKGTKPPSLRRSSSSGKVIAPATAPSQELPNVQQPMPMPGPQPPQLPSQGPTPPQHQLPQSRPPPVPPHGPGPYPPPGHPLPGHMHQPPPGPHHPPPPAPAPVIRFIEVPFDPKPAEPDTVAVMIDKLQSLSATLTQFGGVPAVSVTPPRDLKSAINGPPPKTKKEPKTKPEAGDKDDQVDTFLGLFDGDDDDDESGESEDSPIPIDVDEIEAKDFNYVLPEPGTQDSPLAFGIQFIQNALKSWAQQRMTHQIMAQWNDEQSRGCFLPQHNRGRGRPKKYDAPPGGPPPVIEMNLVDTPEGLAIRKFQLVLDSGCLQVNTLLPVELARALRLLYMQIDNLINQGRTDEKATWYCMSYGAQFAAHQTRLNHFKETEARLQQEAALMHQQHHQQVMAQMGLNPQTTPMTADEVQHHHAMELERRRNAQHAQQQPYMASQHLNPLQLRSHPSTPQLNGPSPSPAPGQQGSPVNVKPEDGASPDANGAPQKNHLEKVKMYMPGFLPRSGQSMNFSFPPEATEALKAFGPNAFPQPGPPPQQIPNRGPMMDVPRPHSSTPMFQNPLSERVKSNTVRSPSVSDTKEDAIDLTSSDGPQPEQASARPATSNGHVSGFVPINKPLPPPASPSERRLSVPTEKVRDTIKVAAAGGPSSRKSSASAVGKITLKRKNRGSAGSFPHPGAVVVDE</sequence>
<feature type="region of interest" description="Disordered" evidence="1">
    <location>
        <begin position="331"/>
        <end position="395"/>
    </location>
</feature>
<feature type="region of interest" description="Disordered" evidence="1">
    <location>
        <begin position="633"/>
        <end position="678"/>
    </location>
</feature>
<gene>
    <name evidence="2" type="ORF">CB0940_01549</name>
    <name evidence="3" type="ORF">RHO25_001598</name>
</gene>
<feature type="compositionally biased region" description="Acidic residues" evidence="1">
    <location>
        <begin position="109"/>
        <end position="124"/>
    </location>
</feature>
<reference evidence="2 4" key="1">
    <citation type="submission" date="2015-10" db="EMBL/GenBank/DDBJ databases">
        <title>The cercosporin biosynthetic gene cluster was horizontally transferred to several fungal lineages and shown to be expanded in Cercospora beticola based on microsynteny with recipient genomes.</title>
        <authorList>
            <person name="De Jonge R."/>
            <person name="Ebert M.K."/>
            <person name="Suttle J.C."/>
            <person name="Jurick Ii W.M."/>
            <person name="Secor G.A."/>
            <person name="Thomma B.P."/>
            <person name="Van De Peer Y."/>
            <person name="Bolton M.D."/>
        </authorList>
    </citation>
    <scope>NUCLEOTIDE SEQUENCE [LARGE SCALE GENOMIC DNA]</scope>
    <source>
        <strain evidence="2 4">09-40</strain>
    </source>
</reference>
<feature type="region of interest" description="Disordered" evidence="1">
    <location>
        <begin position="454"/>
        <end position="478"/>
    </location>
</feature>
<dbReference type="AlphaFoldDB" id="A0A2G5IB30"/>
<feature type="compositionally biased region" description="Pro residues" evidence="1">
    <location>
        <begin position="226"/>
        <end position="270"/>
    </location>
</feature>
<keyword evidence="5" id="KW-1185">Reference proteome</keyword>
<evidence type="ECO:0000256" key="1">
    <source>
        <dbReference type="SAM" id="MobiDB-lite"/>
    </source>
</evidence>
<proteinExistence type="predicted"/>
<feature type="compositionally biased region" description="Low complexity" evidence="1">
    <location>
        <begin position="152"/>
        <end position="163"/>
    </location>
</feature>
<evidence type="ECO:0000313" key="4">
    <source>
        <dbReference type="Proteomes" id="UP000230605"/>
    </source>
</evidence>
<feature type="compositionally biased region" description="Pro residues" evidence="1">
    <location>
        <begin position="277"/>
        <end position="291"/>
    </location>
</feature>
<feature type="compositionally biased region" description="Basic and acidic residues" evidence="1">
    <location>
        <begin position="814"/>
        <end position="829"/>
    </location>
</feature>
<evidence type="ECO:0000313" key="3">
    <source>
        <dbReference type="EMBL" id="WPA96990.1"/>
    </source>
</evidence>
<accession>A0A2G5IB30</accession>
<feature type="compositionally biased region" description="Pro residues" evidence="1">
    <location>
        <begin position="718"/>
        <end position="727"/>
    </location>
</feature>
<evidence type="ECO:0000313" key="2">
    <source>
        <dbReference type="EMBL" id="PIB02008.1"/>
    </source>
</evidence>
<feature type="compositionally biased region" description="Polar residues" evidence="1">
    <location>
        <begin position="741"/>
        <end position="766"/>
    </location>
</feature>
<reference evidence="3 5" key="2">
    <citation type="submission" date="2023-09" db="EMBL/GenBank/DDBJ databases">
        <title>Complete-Gapless Cercospora beticola genome.</title>
        <authorList>
            <person name="Wyatt N.A."/>
            <person name="Spanner R.E."/>
            <person name="Bolton M.D."/>
        </authorList>
    </citation>
    <scope>NUCLEOTIDE SEQUENCE [LARGE SCALE GENOMIC DNA]</scope>
    <source>
        <strain evidence="3">Cb09-40</strain>
    </source>
</reference>
<feature type="compositionally biased region" description="Basic and acidic residues" evidence="1">
    <location>
        <begin position="1"/>
        <end position="22"/>
    </location>
</feature>
<evidence type="ECO:0000313" key="5">
    <source>
        <dbReference type="Proteomes" id="UP001302367"/>
    </source>
</evidence>
<feature type="region of interest" description="Disordered" evidence="1">
    <location>
        <begin position="1"/>
        <end position="307"/>
    </location>
</feature>
<dbReference type="Proteomes" id="UP000230605">
    <property type="component" value="Chromosome 1"/>
</dbReference>
<feature type="region of interest" description="Disordered" evidence="1">
    <location>
        <begin position="712"/>
        <end position="873"/>
    </location>
</feature>
<organism evidence="2 4">
    <name type="scientific">Cercospora beticola</name>
    <name type="common">Sugarbeet leaf spot fungus</name>
    <dbReference type="NCBI Taxonomy" id="122368"/>
    <lineage>
        <taxon>Eukaryota</taxon>
        <taxon>Fungi</taxon>
        <taxon>Dikarya</taxon>
        <taxon>Ascomycota</taxon>
        <taxon>Pezizomycotina</taxon>
        <taxon>Dothideomycetes</taxon>
        <taxon>Dothideomycetidae</taxon>
        <taxon>Mycosphaerellales</taxon>
        <taxon>Mycosphaerellaceae</taxon>
        <taxon>Cercospora</taxon>
    </lineage>
</organism>
<feature type="compositionally biased region" description="Acidic residues" evidence="1">
    <location>
        <begin position="378"/>
        <end position="395"/>
    </location>
</feature>
<dbReference type="EMBL" id="CP134184">
    <property type="protein sequence ID" value="WPA96990.1"/>
    <property type="molecule type" value="Genomic_DNA"/>
</dbReference>
<dbReference type="EMBL" id="LKMD01000100">
    <property type="protein sequence ID" value="PIB02008.1"/>
    <property type="molecule type" value="Genomic_DNA"/>
</dbReference>
<name>A0A2G5IB30_CERBT</name>
<feature type="compositionally biased region" description="Low complexity" evidence="1">
    <location>
        <begin position="90"/>
        <end position="108"/>
    </location>
</feature>
<dbReference type="OrthoDB" id="3648726at2759"/>
<dbReference type="Proteomes" id="UP001302367">
    <property type="component" value="Chromosome 1"/>
</dbReference>
<feature type="compositionally biased region" description="Basic and acidic residues" evidence="1">
    <location>
        <begin position="353"/>
        <end position="369"/>
    </location>
</feature>
<protein>
    <submittedName>
        <fullName evidence="2">Uncharacterized protein</fullName>
    </submittedName>
</protein>